<dbReference type="Proteomes" id="UP000306038">
    <property type="component" value="Unassembled WGS sequence"/>
</dbReference>
<keyword evidence="5" id="KW-1185">Reference proteome</keyword>
<feature type="signal peptide" evidence="2">
    <location>
        <begin position="1"/>
        <end position="23"/>
    </location>
</feature>
<dbReference type="InterPro" id="IPR026444">
    <property type="entry name" value="Secre_tail"/>
</dbReference>
<evidence type="ECO:0000313" key="5">
    <source>
        <dbReference type="Proteomes" id="UP000306038"/>
    </source>
</evidence>
<accession>A0ABY2R9V7</accession>
<organism evidence="4 5">
    <name type="scientific">Chryseobacterium candidae</name>
    <dbReference type="NCBI Taxonomy" id="1978493"/>
    <lineage>
        <taxon>Bacteria</taxon>
        <taxon>Pseudomonadati</taxon>
        <taxon>Bacteroidota</taxon>
        <taxon>Flavobacteriia</taxon>
        <taxon>Flavobacteriales</taxon>
        <taxon>Weeksellaceae</taxon>
        <taxon>Chryseobacterium group</taxon>
        <taxon>Chryseobacterium</taxon>
    </lineage>
</organism>
<evidence type="ECO:0000313" key="4">
    <source>
        <dbReference type="EMBL" id="THV59396.1"/>
    </source>
</evidence>
<feature type="domain" description="Secretion system C-terminal sorting" evidence="3">
    <location>
        <begin position="218"/>
        <end position="283"/>
    </location>
</feature>
<proteinExistence type="predicted"/>
<name>A0ABY2R9V7_9FLAO</name>
<reference evidence="4 5" key="1">
    <citation type="submission" date="2019-01" db="EMBL/GenBank/DDBJ databases">
        <authorList>
            <person name="B I."/>
            <person name="Ch S."/>
            <person name="Ch V.R."/>
        </authorList>
    </citation>
    <scope>NUCLEOTIDE SEQUENCE [LARGE SCALE GENOMIC DNA]</scope>
    <source>
        <strain evidence="4 5">JC507</strain>
    </source>
</reference>
<protein>
    <submittedName>
        <fullName evidence="4">T9SS type A sorting domain-containing protein</fullName>
    </submittedName>
</protein>
<dbReference type="Pfam" id="PF18962">
    <property type="entry name" value="Por_Secre_tail"/>
    <property type="match status" value="1"/>
</dbReference>
<dbReference type="RefSeq" id="WP_136522186.1">
    <property type="nucleotide sequence ID" value="NZ_SDLV01000020.1"/>
</dbReference>
<sequence>MKRIILSLSLLSGIITYSQTLLSENFNGTIFPPTGWNISASLASRPWGPSNVASTFPSSGNGAITTYSINGTTSAAIDYSAQSNTAQLVSPSFSLVGATAPVLKFNVVVGWSYMIDQDAGDLLAQISTDGGTNWTTLWDEDTESGFVDDGDNNPNTDTYNTVAVQKDLSTYVGQSNVMIRFRYVATDADAVSIDDVQVLANATLGTNEGVSKKSSLEIYPNPAKAEINIRTDKKIKSSTVFDMTGKPLLQTENEKTNISSLPNGNYLVKIVFTDGSTSTRKIIKE</sequence>
<evidence type="ECO:0000256" key="2">
    <source>
        <dbReference type="SAM" id="SignalP"/>
    </source>
</evidence>
<gene>
    <name evidence="4" type="ORF">EK417_10995</name>
</gene>
<dbReference type="NCBIfam" id="TIGR04183">
    <property type="entry name" value="Por_Secre_tail"/>
    <property type="match status" value="1"/>
</dbReference>
<evidence type="ECO:0000256" key="1">
    <source>
        <dbReference type="ARBA" id="ARBA00022729"/>
    </source>
</evidence>
<feature type="chain" id="PRO_5046131807" evidence="2">
    <location>
        <begin position="24"/>
        <end position="285"/>
    </location>
</feature>
<comment type="caution">
    <text evidence="4">The sequence shown here is derived from an EMBL/GenBank/DDBJ whole genome shotgun (WGS) entry which is preliminary data.</text>
</comment>
<dbReference type="Gene3D" id="2.60.120.260">
    <property type="entry name" value="Galactose-binding domain-like"/>
    <property type="match status" value="1"/>
</dbReference>
<keyword evidence="1 2" id="KW-0732">Signal</keyword>
<dbReference type="EMBL" id="SDLV01000020">
    <property type="protein sequence ID" value="THV59396.1"/>
    <property type="molecule type" value="Genomic_DNA"/>
</dbReference>
<evidence type="ECO:0000259" key="3">
    <source>
        <dbReference type="Pfam" id="PF18962"/>
    </source>
</evidence>